<organism evidence="3 4">
    <name type="scientific">Kineococcus gynurae</name>
    <dbReference type="NCBI Taxonomy" id="452979"/>
    <lineage>
        <taxon>Bacteria</taxon>
        <taxon>Bacillati</taxon>
        <taxon>Actinomycetota</taxon>
        <taxon>Actinomycetes</taxon>
        <taxon>Kineosporiales</taxon>
        <taxon>Kineosporiaceae</taxon>
        <taxon>Kineococcus</taxon>
    </lineage>
</organism>
<feature type="domain" description="DUF1648" evidence="2">
    <location>
        <begin position="16"/>
        <end position="59"/>
    </location>
</feature>
<sequence length="172" mass="18152">MNPARLAATSLGAAALLAAGSVALSAALLPERVPTHFALDGAADDWSSRVGAVTFMAVLTVALAALFAGLAALVPRIPWDLVNLPDKQRWTELGKQDVVRRRLRTDLCWVGSATVLLVAVGNLAVLAAARSGSGRLPWWAGAVFGVWLLGLLGYALVGTRRRYRAPDQGRTD</sequence>
<keyword evidence="1" id="KW-0472">Membrane</keyword>
<feature type="transmembrane region" description="Helical" evidence="1">
    <location>
        <begin position="107"/>
        <end position="130"/>
    </location>
</feature>
<name>A0ABV5LSI8_9ACTN</name>
<feature type="transmembrane region" description="Helical" evidence="1">
    <location>
        <begin position="136"/>
        <end position="157"/>
    </location>
</feature>
<comment type="caution">
    <text evidence="3">The sequence shown here is derived from an EMBL/GenBank/DDBJ whole genome shotgun (WGS) entry which is preliminary data.</text>
</comment>
<evidence type="ECO:0000259" key="2">
    <source>
        <dbReference type="Pfam" id="PF07853"/>
    </source>
</evidence>
<reference evidence="3 4" key="1">
    <citation type="submission" date="2024-09" db="EMBL/GenBank/DDBJ databases">
        <authorList>
            <person name="Sun Q."/>
            <person name="Mori K."/>
        </authorList>
    </citation>
    <scope>NUCLEOTIDE SEQUENCE [LARGE SCALE GENOMIC DNA]</scope>
    <source>
        <strain evidence="3 4">TISTR 1856</strain>
    </source>
</reference>
<feature type="transmembrane region" description="Helical" evidence="1">
    <location>
        <begin position="50"/>
        <end position="74"/>
    </location>
</feature>
<proteinExistence type="predicted"/>
<dbReference type="EMBL" id="JBHMDM010000004">
    <property type="protein sequence ID" value="MFB9377057.1"/>
    <property type="molecule type" value="Genomic_DNA"/>
</dbReference>
<dbReference type="RefSeq" id="WP_380135230.1">
    <property type="nucleotide sequence ID" value="NZ_JBHLUI010000003.1"/>
</dbReference>
<evidence type="ECO:0000313" key="3">
    <source>
        <dbReference type="EMBL" id="MFB9377057.1"/>
    </source>
</evidence>
<accession>A0ABV5LSI8</accession>
<keyword evidence="1" id="KW-0812">Transmembrane</keyword>
<protein>
    <submittedName>
        <fullName evidence="3">DUF1648 domain-containing protein</fullName>
    </submittedName>
</protein>
<evidence type="ECO:0000256" key="1">
    <source>
        <dbReference type="SAM" id="Phobius"/>
    </source>
</evidence>
<dbReference type="Proteomes" id="UP001589748">
    <property type="component" value="Unassembled WGS sequence"/>
</dbReference>
<evidence type="ECO:0000313" key="4">
    <source>
        <dbReference type="Proteomes" id="UP001589748"/>
    </source>
</evidence>
<gene>
    <name evidence="3" type="ORF">ACFFVI_08750</name>
</gene>
<dbReference type="InterPro" id="IPR012867">
    <property type="entry name" value="DUF1648"/>
</dbReference>
<keyword evidence="1" id="KW-1133">Transmembrane helix</keyword>
<keyword evidence="4" id="KW-1185">Reference proteome</keyword>
<dbReference type="Pfam" id="PF07853">
    <property type="entry name" value="DUF1648"/>
    <property type="match status" value="1"/>
</dbReference>